<dbReference type="InterPro" id="IPR050232">
    <property type="entry name" value="FBL13/AtMIF1-like"/>
</dbReference>
<gene>
    <name evidence="3" type="primary">LOC101499697</name>
</gene>
<dbReference type="SMART" id="SM00579">
    <property type="entry name" value="FBD"/>
    <property type="match status" value="1"/>
</dbReference>
<dbReference type="PANTHER" id="PTHR31900">
    <property type="entry name" value="F-BOX/RNI SUPERFAMILY PROTEIN-RELATED"/>
    <property type="match status" value="1"/>
</dbReference>
<feature type="domain" description="FBD" evidence="1">
    <location>
        <begin position="167"/>
        <end position="239"/>
    </location>
</feature>
<dbReference type="KEGG" id="cam:101499697"/>
<dbReference type="Pfam" id="PF08387">
    <property type="entry name" value="FBD"/>
    <property type="match status" value="1"/>
</dbReference>
<name>A0A1S2YBA8_CICAR</name>
<dbReference type="Proteomes" id="UP000087171">
    <property type="component" value="Chromosome Ca5"/>
</dbReference>
<organism evidence="2 3">
    <name type="scientific">Cicer arietinum</name>
    <name type="common">Chickpea</name>
    <name type="synonym">Garbanzo</name>
    <dbReference type="NCBI Taxonomy" id="3827"/>
    <lineage>
        <taxon>Eukaryota</taxon>
        <taxon>Viridiplantae</taxon>
        <taxon>Streptophyta</taxon>
        <taxon>Embryophyta</taxon>
        <taxon>Tracheophyta</taxon>
        <taxon>Spermatophyta</taxon>
        <taxon>Magnoliopsida</taxon>
        <taxon>eudicotyledons</taxon>
        <taxon>Gunneridae</taxon>
        <taxon>Pentapetalae</taxon>
        <taxon>rosids</taxon>
        <taxon>fabids</taxon>
        <taxon>Fabales</taxon>
        <taxon>Fabaceae</taxon>
        <taxon>Papilionoideae</taxon>
        <taxon>50 kb inversion clade</taxon>
        <taxon>NPAAA clade</taxon>
        <taxon>Hologalegina</taxon>
        <taxon>IRL clade</taxon>
        <taxon>Cicereae</taxon>
        <taxon>Cicer</taxon>
    </lineage>
</organism>
<dbReference type="Gene3D" id="3.80.10.10">
    <property type="entry name" value="Ribonuclease Inhibitor"/>
    <property type="match status" value="1"/>
</dbReference>
<evidence type="ECO:0000313" key="2">
    <source>
        <dbReference type="Proteomes" id="UP000087171"/>
    </source>
</evidence>
<dbReference type="AlphaFoldDB" id="A0A1S2YBA8"/>
<keyword evidence="2" id="KW-1185">Reference proteome</keyword>
<accession>A0A1S2YBA8</accession>
<dbReference type="InterPro" id="IPR032675">
    <property type="entry name" value="LRR_dom_sf"/>
</dbReference>
<evidence type="ECO:0000259" key="1">
    <source>
        <dbReference type="SMART" id="SM00579"/>
    </source>
</evidence>
<protein>
    <submittedName>
        <fullName evidence="3">F-box/FBD/LRR-repeat protein At3g26920-like</fullName>
    </submittedName>
</protein>
<proteinExistence type="predicted"/>
<dbReference type="GeneID" id="101499697"/>
<dbReference type="InterPro" id="IPR006566">
    <property type="entry name" value="FBD"/>
</dbReference>
<dbReference type="SUPFAM" id="SSF52058">
    <property type="entry name" value="L domain-like"/>
    <property type="match status" value="1"/>
</dbReference>
<dbReference type="OrthoDB" id="1435937at2759"/>
<dbReference type="PANTHER" id="PTHR31900:SF34">
    <property type="entry name" value="EMB|CAB62440.1-RELATED"/>
    <property type="match status" value="1"/>
</dbReference>
<evidence type="ECO:0000313" key="3">
    <source>
        <dbReference type="RefSeq" id="XP_004501777.2"/>
    </source>
</evidence>
<reference evidence="2" key="1">
    <citation type="journal article" date="2013" name="Nat. Biotechnol.">
        <title>Draft genome sequence of chickpea (Cicer arietinum) provides a resource for trait improvement.</title>
        <authorList>
            <person name="Varshney R.K."/>
            <person name="Song C."/>
            <person name="Saxena R.K."/>
            <person name="Azam S."/>
            <person name="Yu S."/>
            <person name="Sharpe A.G."/>
            <person name="Cannon S."/>
            <person name="Baek J."/>
            <person name="Rosen B.D."/>
            <person name="Tar'an B."/>
            <person name="Millan T."/>
            <person name="Zhang X."/>
            <person name="Ramsay L.D."/>
            <person name="Iwata A."/>
            <person name="Wang Y."/>
            <person name="Nelson W."/>
            <person name="Farmer A.D."/>
            <person name="Gaur P.M."/>
            <person name="Soderlund C."/>
            <person name="Penmetsa R.V."/>
            <person name="Xu C."/>
            <person name="Bharti A.K."/>
            <person name="He W."/>
            <person name="Winter P."/>
            <person name="Zhao S."/>
            <person name="Hane J.K."/>
            <person name="Carrasquilla-Garcia N."/>
            <person name="Condie J.A."/>
            <person name="Upadhyaya H.D."/>
            <person name="Luo M.C."/>
            <person name="Thudi M."/>
            <person name="Gowda C.L."/>
            <person name="Singh N.P."/>
            <person name="Lichtenzveig J."/>
            <person name="Gali K.K."/>
            <person name="Rubio J."/>
            <person name="Nadarajan N."/>
            <person name="Dolezel J."/>
            <person name="Bansal K.C."/>
            <person name="Xu X."/>
            <person name="Edwards D."/>
            <person name="Zhang G."/>
            <person name="Kahl G."/>
            <person name="Gil J."/>
            <person name="Singh K.B."/>
            <person name="Datta S.K."/>
            <person name="Jackson S.A."/>
            <person name="Wang J."/>
            <person name="Cook D.R."/>
        </authorList>
    </citation>
    <scope>NUCLEOTIDE SEQUENCE [LARGE SCALE GENOMIC DNA]</scope>
    <source>
        <strain evidence="2">cv. CDC Frontier</strain>
    </source>
</reference>
<sequence>MYQPGGGGGIHDLSLLFELNNNAKLPSFALNSKTLTILNLKNVLILDPPSRVVDLPSLKVLHMEYVAFSFSDYERKLLPGCPNLQDLRTKDLTREFSPLNNILMFNNLTHMELILDFKPECARWHRRWLRDLLIKCPNLQTLIMDKVVSMEREFNCKYWKDLKTVPECLLSHLTTCSLRNYTHTKSELQFAKYVMQNSRVLNTMEIHCANFIDTYTKLQMLMELSLCPRISATFATVTKGKISTLVREVIGNAMNEV</sequence>
<reference evidence="3" key="2">
    <citation type="submission" date="2025-08" db="UniProtKB">
        <authorList>
            <consortium name="RefSeq"/>
        </authorList>
    </citation>
    <scope>IDENTIFICATION</scope>
    <source>
        <tissue evidence="3">Etiolated seedlings</tissue>
    </source>
</reference>
<dbReference type="PaxDb" id="3827-XP_004501777.1"/>
<dbReference type="RefSeq" id="XP_004501777.2">
    <property type="nucleotide sequence ID" value="XM_004501720.2"/>
</dbReference>